<keyword evidence="3" id="KW-1185">Reference proteome</keyword>
<feature type="coiled-coil region" evidence="1">
    <location>
        <begin position="322"/>
        <end position="365"/>
    </location>
</feature>
<sequence>MDKKTLITGISLVTFIAGCSSTQQLNSLSYSDASAFEQALRSRETPTQLEHEKLYIQPVNKMEPCQLPTSRDQMIRNNFRTYWDGQCKNGYAYGIGRDIAMSDTHHLEEITIHDGTGDNSKSPAILYDFVNNAIHYRVANQGDLSYSRYSEQIANDINGFNITYIMGIEEVDGKSQYVQTSPFNPTRAFINNEKNIVYRFIDNSTSPVINPSAITFSAEILDPMTGQPGGVAVARYGNGQVRHLKLDGVQPEPIVLPEEYLSHLNEKYKSILSAQAIANANIEKARKIEREYLYMACNGKHHIDGLDEEVATKICNWRDQFNEPYQRALAAYKENLENLMQQAETAEQQRQLQQQLARQQQLQHQQQSQHALQQTINSLSQFNWQMQQSIMNQPAPQIVPLTPSGNNQITCVEAGVVTKCRY</sequence>
<comment type="caution">
    <text evidence="2">The sequence shown here is derived from an EMBL/GenBank/DDBJ whole genome shotgun (WGS) entry which is preliminary data.</text>
</comment>
<proteinExistence type="predicted"/>
<organism evidence="2 3">
    <name type="scientific">Microbulbifer salipaludis</name>
    <dbReference type="NCBI Taxonomy" id="187980"/>
    <lineage>
        <taxon>Bacteria</taxon>
        <taxon>Pseudomonadati</taxon>
        <taxon>Pseudomonadota</taxon>
        <taxon>Gammaproteobacteria</taxon>
        <taxon>Cellvibrionales</taxon>
        <taxon>Microbulbiferaceae</taxon>
        <taxon>Microbulbifer</taxon>
    </lineage>
</organism>
<evidence type="ECO:0000256" key="1">
    <source>
        <dbReference type="SAM" id="Coils"/>
    </source>
</evidence>
<keyword evidence="1" id="KW-0175">Coiled coil</keyword>
<reference evidence="2 3" key="1">
    <citation type="submission" date="2020-12" db="EMBL/GenBank/DDBJ databases">
        <title>Oil enriched cultivation method for isolating marine PHA-producing bacteria.</title>
        <authorList>
            <person name="Zheng W."/>
            <person name="Yu S."/>
            <person name="Huang Y."/>
        </authorList>
    </citation>
    <scope>NUCLEOTIDE SEQUENCE [LARGE SCALE GENOMIC DNA]</scope>
    <source>
        <strain evidence="2 3">SN0-2</strain>
    </source>
</reference>
<dbReference type="Proteomes" id="UP000664293">
    <property type="component" value="Unassembled WGS sequence"/>
</dbReference>
<evidence type="ECO:0000313" key="2">
    <source>
        <dbReference type="EMBL" id="MBN8431450.1"/>
    </source>
</evidence>
<protein>
    <recommendedName>
        <fullName evidence="4">Lipoprotein</fullName>
    </recommendedName>
</protein>
<dbReference type="EMBL" id="JAEKJR010000002">
    <property type="protein sequence ID" value="MBN8431450.1"/>
    <property type="molecule type" value="Genomic_DNA"/>
</dbReference>
<gene>
    <name evidence="2" type="ORF">JF535_11360</name>
</gene>
<evidence type="ECO:0008006" key="4">
    <source>
        <dbReference type="Google" id="ProtNLM"/>
    </source>
</evidence>
<evidence type="ECO:0000313" key="3">
    <source>
        <dbReference type="Proteomes" id="UP000664293"/>
    </source>
</evidence>
<accession>A0ABS3E809</accession>
<name>A0ABS3E809_9GAMM</name>
<dbReference type="RefSeq" id="WP_207002165.1">
    <property type="nucleotide sequence ID" value="NZ_JAEKJR010000002.1"/>
</dbReference>
<dbReference type="PROSITE" id="PS51257">
    <property type="entry name" value="PROKAR_LIPOPROTEIN"/>
    <property type="match status" value="1"/>
</dbReference>